<feature type="chain" id="PRO_5040296631" description="LRRNT domain-containing protein" evidence="3">
    <location>
        <begin position="22"/>
        <end position="78"/>
    </location>
</feature>
<dbReference type="EMBL" id="JANIIK010000117">
    <property type="protein sequence ID" value="KAJ3587086.1"/>
    <property type="molecule type" value="Genomic_DNA"/>
</dbReference>
<dbReference type="SMART" id="SM00013">
    <property type="entry name" value="LRRNT"/>
    <property type="match status" value="1"/>
</dbReference>
<dbReference type="Gene3D" id="3.80.10.10">
    <property type="entry name" value="Ribonuclease Inhibitor"/>
    <property type="match status" value="1"/>
</dbReference>
<gene>
    <name evidence="5" type="ORF">NHX12_013476</name>
</gene>
<dbReference type="Proteomes" id="UP001148018">
    <property type="component" value="Unassembled WGS sequence"/>
</dbReference>
<evidence type="ECO:0000256" key="3">
    <source>
        <dbReference type="SAM" id="SignalP"/>
    </source>
</evidence>
<evidence type="ECO:0000313" key="6">
    <source>
        <dbReference type="Proteomes" id="UP001148018"/>
    </source>
</evidence>
<keyword evidence="2 3" id="KW-0732">Signal</keyword>
<name>A0A9Q0DG96_9TELE</name>
<feature type="signal peptide" evidence="3">
    <location>
        <begin position="1"/>
        <end position="21"/>
    </location>
</feature>
<organism evidence="5 6">
    <name type="scientific">Muraenolepis orangiensis</name>
    <name type="common">Patagonian moray cod</name>
    <dbReference type="NCBI Taxonomy" id="630683"/>
    <lineage>
        <taxon>Eukaryota</taxon>
        <taxon>Metazoa</taxon>
        <taxon>Chordata</taxon>
        <taxon>Craniata</taxon>
        <taxon>Vertebrata</taxon>
        <taxon>Euteleostomi</taxon>
        <taxon>Actinopterygii</taxon>
        <taxon>Neopterygii</taxon>
        <taxon>Teleostei</taxon>
        <taxon>Neoteleostei</taxon>
        <taxon>Acanthomorphata</taxon>
        <taxon>Zeiogadaria</taxon>
        <taxon>Gadariae</taxon>
        <taxon>Gadiformes</taxon>
        <taxon>Muraenolepidoidei</taxon>
        <taxon>Muraenolepididae</taxon>
        <taxon>Muraenolepis</taxon>
    </lineage>
</organism>
<dbReference type="AlphaFoldDB" id="A0A9Q0DG96"/>
<proteinExistence type="predicted"/>
<dbReference type="InterPro" id="IPR000372">
    <property type="entry name" value="LRRNT"/>
</dbReference>
<evidence type="ECO:0000256" key="1">
    <source>
        <dbReference type="ARBA" id="ARBA00022614"/>
    </source>
</evidence>
<feature type="domain" description="LRRNT" evidence="4">
    <location>
        <begin position="41"/>
        <end position="77"/>
    </location>
</feature>
<evidence type="ECO:0000256" key="2">
    <source>
        <dbReference type="ARBA" id="ARBA00022729"/>
    </source>
</evidence>
<reference evidence="5" key="1">
    <citation type="submission" date="2022-07" db="EMBL/GenBank/DDBJ databases">
        <title>Chromosome-level genome of Muraenolepis orangiensis.</title>
        <authorList>
            <person name="Kim J."/>
        </authorList>
    </citation>
    <scope>NUCLEOTIDE SEQUENCE</scope>
    <source>
        <strain evidence="5">KU_S4_2022</strain>
        <tissue evidence="5">Muscle</tissue>
    </source>
</reference>
<sequence>MFPALLLLLLLLLGRAGGTRALRADRDRPLQGPQQAAGPPSCPGPCQCEGDGIFVMVDCSELGLSSVPENLSPLTTYL</sequence>
<keyword evidence="6" id="KW-1185">Reference proteome</keyword>
<dbReference type="InterPro" id="IPR032675">
    <property type="entry name" value="LRR_dom_sf"/>
</dbReference>
<comment type="caution">
    <text evidence="5">The sequence shown here is derived from an EMBL/GenBank/DDBJ whole genome shotgun (WGS) entry which is preliminary data.</text>
</comment>
<accession>A0A9Q0DG96</accession>
<protein>
    <recommendedName>
        <fullName evidence="4">LRRNT domain-containing protein</fullName>
    </recommendedName>
</protein>
<evidence type="ECO:0000313" key="5">
    <source>
        <dbReference type="EMBL" id="KAJ3587086.1"/>
    </source>
</evidence>
<keyword evidence="1" id="KW-0433">Leucine-rich repeat</keyword>
<evidence type="ECO:0000259" key="4">
    <source>
        <dbReference type="SMART" id="SM00013"/>
    </source>
</evidence>